<evidence type="ECO:0000256" key="1">
    <source>
        <dbReference type="ARBA" id="ARBA00022737"/>
    </source>
</evidence>
<feature type="repeat" description="PPR" evidence="2">
    <location>
        <begin position="130"/>
        <end position="164"/>
    </location>
</feature>
<feature type="region of interest" description="Disordered" evidence="3">
    <location>
        <begin position="1"/>
        <end position="28"/>
    </location>
</feature>
<dbReference type="InterPro" id="IPR002885">
    <property type="entry name" value="PPR_rpt"/>
</dbReference>
<gene>
    <name evidence="4" type="ORF">L484_001711</name>
</gene>
<feature type="repeat" description="PPR" evidence="2">
    <location>
        <begin position="291"/>
        <end position="325"/>
    </location>
</feature>
<dbReference type="KEGG" id="mnt:21385304"/>
<organism evidence="4 5">
    <name type="scientific">Morus notabilis</name>
    <dbReference type="NCBI Taxonomy" id="981085"/>
    <lineage>
        <taxon>Eukaryota</taxon>
        <taxon>Viridiplantae</taxon>
        <taxon>Streptophyta</taxon>
        <taxon>Embryophyta</taxon>
        <taxon>Tracheophyta</taxon>
        <taxon>Spermatophyta</taxon>
        <taxon>Magnoliopsida</taxon>
        <taxon>eudicotyledons</taxon>
        <taxon>Gunneridae</taxon>
        <taxon>Pentapetalae</taxon>
        <taxon>rosids</taxon>
        <taxon>fabids</taxon>
        <taxon>Rosales</taxon>
        <taxon>Moraceae</taxon>
        <taxon>Moreae</taxon>
        <taxon>Morus</taxon>
    </lineage>
</organism>
<dbReference type="PANTHER" id="PTHR47926">
    <property type="entry name" value="PENTATRICOPEPTIDE REPEAT-CONTAINING PROTEIN"/>
    <property type="match status" value="1"/>
</dbReference>
<dbReference type="OrthoDB" id="185373at2759"/>
<reference evidence="5" key="1">
    <citation type="submission" date="2013-01" db="EMBL/GenBank/DDBJ databases">
        <title>Draft Genome Sequence of a Mulberry Tree, Morus notabilis C.K. Schneid.</title>
        <authorList>
            <person name="He N."/>
            <person name="Zhao S."/>
        </authorList>
    </citation>
    <scope>NUCLEOTIDE SEQUENCE</scope>
</reference>
<evidence type="ECO:0000256" key="3">
    <source>
        <dbReference type="SAM" id="MobiDB-lite"/>
    </source>
</evidence>
<dbReference type="EMBL" id="KE345037">
    <property type="protein sequence ID" value="EXB90557.1"/>
    <property type="molecule type" value="Genomic_DNA"/>
</dbReference>
<name>W9RH08_9ROSA</name>
<dbReference type="Gene3D" id="1.25.40.10">
    <property type="entry name" value="Tetratricopeptide repeat domain"/>
    <property type="match status" value="4"/>
</dbReference>
<evidence type="ECO:0000313" key="5">
    <source>
        <dbReference type="Proteomes" id="UP000030645"/>
    </source>
</evidence>
<dbReference type="InterPro" id="IPR046960">
    <property type="entry name" value="PPR_At4g14850-like_plant"/>
</dbReference>
<feature type="repeat" description="PPR" evidence="2">
    <location>
        <begin position="357"/>
        <end position="391"/>
    </location>
</feature>
<evidence type="ECO:0008006" key="6">
    <source>
        <dbReference type="Google" id="ProtNLM"/>
    </source>
</evidence>
<feature type="repeat" description="PPR" evidence="2">
    <location>
        <begin position="392"/>
        <end position="426"/>
    </location>
</feature>
<dbReference type="Pfam" id="PF01535">
    <property type="entry name" value="PPR"/>
    <property type="match status" value="4"/>
</dbReference>
<evidence type="ECO:0000256" key="2">
    <source>
        <dbReference type="PROSITE-ProRule" id="PRU00708"/>
    </source>
</evidence>
<feature type="repeat" description="PPR" evidence="2">
    <location>
        <begin position="256"/>
        <end position="290"/>
    </location>
</feature>
<dbReference type="GO" id="GO:0003723">
    <property type="term" value="F:RNA binding"/>
    <property type="evidence" value="ECO:0007669"/>
    <property type="project" value="InterPro"/>
</dbReference>
<dbReference type="AlphaFoldDB" id="W9RH08"/>
<dbReference type="eggNOG" id="KOG4197">
    <property type="taxonomic scope" value="Eukaryota"/>
</dbReference>
<dbReference type="FunFam" id="1.25.40.10:FF:000348">
    <property type="entry name" value="Pentatricopeptide repeat-containing protein chloroplastic"/>
    <property type="match status" value="1"/>
</dbReference>
<dbReference type="SUPFAM" id="SSF48452">
    <property type="entry name" value="TPR-like"/>
    <property type="match status" value="2"/>
</dbReference>
<keyword evidence="5" id="KW-1185">Reference proteome</keyword>
<dbReference type="InterPro" id="IPR011990">
    <property type="entry name" value="TPR-like_helical_dom_sf"/>
</dbReference>
<evidence type="ECO:0000313" key="4">
    <source>
        <dbReference type="EMBL" id="EXB90557.1"/>
    </source>
</evidence>
<dbReference type="Proteomes" id="UP000030645">
    <property type="component" value="Unassembled WGS sequence"/>
</dbReference>
<keyword evidence="1" id="KW-0677">Repeat</keyword>
<dbReference type="NCBIfam" id="TIGR00756">
    <property type="entry name" value="PPR"/>
    <property type="match status" value="7"/>
</dbReference>
<dbReference type="PROSITE" id="PS51375">
    <property type="entry name" value="PPR"/>
    <property type="match status" value="6"/>
</dbReference>
<protein>
    <recommendedName>
        <fullName evidence="6">Pentatricopeptide repeat-containing protein</fullName>
    </recommendedName>
</protein>
<feature type="repeat" description="PPR" evidence="2">
    <location>
        <begin position="194"/>
        <end position="228"/>
    </location>
</feature>
<dbReference type="FunFam" id="1.25.40.10:FF:000344">
    <property type="entry name" value="Pentatricopeptide repeat-containing protein"/>
    <property type="match status" value="1"/>
</dbReference>
<accession>W9RH08</accession>
<dbReference type="PANTHER" id="PTHR47926:SF484">
    <property type="entry name" value="PENTATRICOPEPTIDE REPEAT-CONTAINING PROTEIN"/>
    <property type="match status" value="1"/>
</dbReference>
<dbReference type="FunFam" id="1.25.40.10:FF:000345">
    <property type="entry name" value="Pentatricopeptide repeat-containing protein"/>
    <property type="match status" value="1"/>
</dbReference>
<dbReference type="Pfam" id="PF20431">
    <property type="entry name" value="E_motif"/>
    <property type="match status" value="1"/>
</dbReference>
<dbReference type="Pfam" id="PF13041">
    <property type="entry name" value="PPR_2"/>
    <property type="match status" value="3"/>
</dbReference>
<dbReference type="GO" id="GO:0009451">
    <property type="term" value="P:RNA modification"/>
    <property type="evidence" value="ECO:0007669"/>
    <property type="project" value="InterPro"/>
</dbReference>
<dbReference type="InterPro" id="IPR046848">
    <property type="entry name" value="E_motif"/>
</dbReference>
<sequence length="543" mass="60632">MRRSLQQKITNNFHNHKQNSSGIEKTSSPNWTVLTRNHISQGSPKEALRLYTQVRSSSKGIHNVLGLVPLILKACASLRFPKCGKALHAESIKSGTLFDVLVGTSLVDMYAKCREIFDARKAFDLMPERNVVTWNAMIGGYLKNGDVESAFVLFERMSLRNSVTWNEMIDGFARSGDTVSARKLFDCVPSEMKNLITWTVMVDGYSCNGEMEKAREVFEQMPERNCFAWSSMVSGYCKQGDVEEARIIFDRIPVRNLVNWNSMISGYVQNGFCEEAMKAFDEMRAQGYEADEVTTVSVLSACARSGLFDVGREIHDMIIEKGMECNQIVLNALVDMYAKCGDLACARSVFEGMTERNAACWNAMISGFAVHGQCEEALELFGKMESSEEMPDDVTFLSVLSACARGGFVDEGMDILSKMAKYGLVANVKHYGCLVDLLGRAGRLKQAYDLIKRMPVEPNDTVWGAMLGACRIHLDMEMTERVAKEINNLNSKMGSGQNEHFVLLSNIYASSERWAKAERLRLVITNEGFQKTPGCSSFMPCVS</sequence>
<proteinExistence type="predicted"/>